<dbReference type="Pfam" id="PF00650">
    <property type="entry name" value="CRAL_TRIO"/>
    <property type="match status" value="1"/>
</dbReference>
<reference evidence="4" key="1">
    <citation type="submission" date="2017-02" db="UniProtKB">
        <authorList>
            <consortium name="WormBaseParasite"/>
        </authorList>
    </citation>
    <scope>IDENTIFICATION</scope>
</reference>
<evidence type="ECO:0000259" key="1">
    <source>
        <dbReference type="PROSITE" id="PS50191"/>
    </source>
</evidence>
<dbReference type="CDD" id="cd00170">
    <property type="entry name" value="SEC14"/>
    <property type="match status" value="1"/>
</dbReference>
<dbReference type="InterPro" id="IPR011074">
    <property type="entry name" value="CRAL/TRIO_N_dom"/>
</dbReference>
<dbReference type="Proteomes" id="UP000274504">
    <property type="component" value="Unassembled WGS sequence"/>
</dbReference>
<dbReference type="SUPFAM" id="SSF46938">
    <property type="entry name" value="CRAL/TRIO N-terminal domain"/>
    <property type="match status" value="1"/>
</dbReference>
<dbReference type="EMBL" id="UYSG01000066">
    <property type="protein sequence ID" value="VDL16334.1"/>
    <property type="molecule type" value="Genomic_DNA"/>
</dbReference>
<evidence type="ECO:0000313" key="4">
    <source>
        <dbReference type="WBParaSite" id="HDID_0000048601-mRNA-1"/>
    </source>
</evidence>
<dbReference type="PANTHER" id="PTHR10174">
    <property type="entry name" value="ALPHA-TOCOPHEROL TRANSFER PROTEIN-RELATED"/>
    <property type="match status" value="1"/>
</dbReference>
<proteinExistence type="predicted"/>
<dbReference type="Gene3D" id="3.40.525.10">
    <property type="entry name" value="CRAL-TRIO lipid binding domain"/>
    <property type="match status" value="1"/>
</dbReference>
<dbReference type="AlphaFoldDB" id="A0A0R3S8K4"/>
<dbReference type="GO" id="GO:0016020">
    <property type="term" value="C:membrane"/>
    <property type="evidence" value="ECO:0007669"/>
    <property type="project" value="TreeGrafter"/>
</dbReference>
<name>A0A0R3S8K4_HYMDI</name>
<dbReference type="SUPFAM" id="SSF52087">
    <property type="entry name" value="CRAL/TRIO domain"/>
    <property type="match status" value="1"/>
</dbReference>
<dbReference type="WBParaSite" id="HDID_0000048601-mRNA-1">
    <property type="protein sequence ID" value="HDID_0000048601-mRNA-1"/>
    <property type="gene ID" value="HDID_0000048601"/>
</dbReference>
<feature type="domain" description="CRAL-TRIO" evidence="1">
    <location>
        <begin position="100"/>
        <end position="267"/>
    </location>
</feature>
<protein>
    <submittedName>
        <fullName evidence="4">CRAL-TRIO domain-containing protein</fullName>
    </submittedName>
</protein>
<accession>A0A0R3S8K4</accession>
<dbReference type="SMART" id="SM01100">
    <property type="entry name" value="CRAL_TRIO_N"/>
    <property type="match status" value="1"/>
</dbReference>
<organism evidence="4">
    <name type="scientific">Hymenolepis diminuta</name>
    <name type="common">Rat tapeworm</name>
    <dbReference type="NCBI Taxonomy" id="6216"/>
    <lineage>
        <taxon>Eukaryota</taxon>
        <taxon>Metazoa</taxon>
        <taxon>Spiralia</taxon>
        <taxon>Lophotrochozoa</taxon>
        <taxon>Platyhelminthes</taxon>
        <taxon>Cestoda</taxon>
        <taxon>Eucestoda</taxon>
        <taxon>Cyclophyllidea</taxon>
        <taxon>Hymenolepididae</taxon>
        <taxon>Hymenolepis</taxon>
    </lineage>
</organism>
<sequence>MTGSVWQTEGVELSSVYRKRARKELNEDPEQVQAHLESFRRWIKSMPHLNCPTDDKFLLAFLRHAKYNHSKAQARLDNYCTFRTSATEGCPEWFGIDKNEAQLFPKMLDQKVSGPLGFTDNGAIVFLVRFSKFNDSEMPFETMRRLDRTLDDICILDERKQIGGYVMIFDFTGVSMRQAKLAFNPNSSKLEGQYHQECMPMRVGKLIFYNMPSFFDGLFKVVCHYLKEKIKSKVLVLSGSLKPAFDELPGLEEICPQEYGGKALPFDELCETMNKETEMAFNNRRKIVVSVDESKRPNSAKNLMKVYKDLPENIMGTAGTFVKLNADGI</sequence>
<dbReference type="InterPro" id="IPR001251">
    <property type="entry name" value="CRAL-TRIO_dom"/>
</dbReference>
<dbReference type="InterPro" id="IPR036865">
    <property type="entry name" value="CRAL-TRIO_dom_sf"/>
</dbReference>
<dbReference type="Gene3D" id="1.10.8.20">
    <property type="entry name" value="N-terminal domain of phosphatidylinositol transfer protein sec14p"/>
    <property type="match status" value="1"/>
</dbReference>
<reference evidence="2 3" key="2">
    <citation type="submission" date="2018-11" db="EMBL/GenBank/DDBJ databases">
        <authorList>
            <consortium name="Pathogen Informatics"/>
        </authorList>
    </citation>
    <scope>NUCLEOTIDE SEQUENCE [LARGE SCALE GENOMIC DNA]</scope>
</reference>
<dbReference type="STRING" id="6216.A0A0R3S8K4"/>
<dbReference type="OrthoDB" id="7837562at2759"/>
<gene>
    <name evidence="2" type="ORF">HDID_LOCUS487</name>
</gene>
<dbReference type="InterPro" id="IPR036273">
    <property type="entry name" value="CRAL/TRIO_N_dom_sf"/>
</dbReference>
<evidence type="ECO:0000313" key="2">
    <source>
        <dbReference type="EMBL" id="VDL16334.1"/>
    </source>
</evidence>
<evidence type="ECO:0000313" key="3">
    <source>
        <dbReference type="Proteomes" id="UP000274504"/>
    </source>
</evidence>
<dbReference type="PANTHER" id="PTHR10174:SF130">
    <property type="entry name" value="ALPHA-TOCOPHEROL TRANSFER PROTEIN-LIKE"/>
    <property type="match status" value="1"/>
</dbReference>
<dbReference type="PROSITE" id="PS50191">
    <property type="entry name" value="CRAL_TRIO"/>
    <property type="match status" value="1"/>
</dbReference>
<dbReference type="GO" id="GO:1902936">
    <property type="term" value="F:phosphatidylinositol bisphosphate binding"/>
    <property type="evidence" value="ECO:0007669"/>
    <property type="project" value="TreeGrafter"/>
</dbReference>